<evidence type="ECO:0000256" key="2">
    <source>
        <dbReference type="ARBA" id="ARBA00023125"/>
    </source>
</evidence>
<feature type="domain" description="Tyr recombinase" evidence="4">
    <location>
        <begin position="112"/>
        <end position="239"/>
    </location>
</feature>
<dbReference type="PANTHER" id="PTHR30349">
    <property type="entry name" value="PHAGE INTEGRASE-RELATED"/>
    <property type="match status" value="1"/>
</dbReference>
<proteinExistence type="predicted"/>
<dbReference type="InterPro" id="IPR013762">
    <property type="entry name" value="Integrase-like_cat_sf"/>
</dbReference>
<organism evidence="6">
    <name type="scientific">marine sediment metagenome</name>
    <dbReference type="NCBI Taxonomy" id="412755"/>
    <lineage>
        <taxon>unclassified sequences</taxon>
        <taxon>metagenomes</taxon>
        <taxon>ecological metagenomes</taxon>
    </lineage>
</organism>
<keyword evidence="2" id="KW-0238">DNA-binding</keyword>
<dbReference type="GO" id="GO:0003677">
    <property type="term" value="F:DNA binding"/>
    <property type="evidence" value="ECO:0007669"/>
    <property type="project" value="UniProtKB-KW"/>
</dbReference>
<dbReference type="InterPro" id="IPR011010">
    <property type="entry name" value="DNA_brk_join_enz"/>
</dbReference>
<name>X0SML5_9ZZZZ</name>
<keyword evidence="1" id="KW-0229">DNA integration</keyword>
<dbReference type="PROSITE" id="PS51900">
    <property type="entry name" value="CB"/>
    <property type="match status" value="1"/>
</dbReference>
<comment type="caution">
    <text evidence="6">The sequence shown here is derived from an EMBL/GenBank/DDBJ whole genome shotgun (WGS) entry which is preliminary data.</text>
</comment>
<feature type="domain" description="Core-binding (CB)" evidence="5">
    <location>
        <begin position="1"/>
        <end position="91"/>
    </location>
</feature>
<gene>
    <name evidence="6" type="ORF">S01H1_01050</name>
</gene>
<dbReference type="Gene3D" id="1.10.150.130">
    <property type="match status" value="1"/>
</dbReference>
<dbReference type="GO" id="GO:0006310">
    <property type="term" value="P:DNA recombination"/>
    <property type="evidence" value="ECO:0007669"/>
    <property type="project" value="UniProtKB-KW"/>
</dbReference>
<dbReference type="InterPro" id="IPR002104">
    <property type="entry name" value="Integrase_catalytic"/>
</dbReference>
<reference evidence="6" key="1">
    <citation type="journal article" date="2014" name="Front. Microbiol.">
        <title>High frequency of phylogenetically diverse reductive dehalogenase-homologous genes in deep subseafloor sedimentary metagenomes.</title>
        <authorList>
            <person name="Kawai M."/>
            <person name="Futagami T."/>
            <person name="Toyoda A."/>
            <person name="Takaki Y."/>
            <person name="Nishi S."/>
            <person name="Hori S."/>
            <person name="Arai W."/>
            <person name="Tsubouchi T."/>
            <person name="Morono Y."/>
            <person name="Uchiyama I."/>
            <person name="Ito T."/>
            <person name="Fujiyama A."/>
            <person name="Inagaki F."/>
            <person name="Takami H."/>
        </authorList>
    </citation>
    <scope>NUCLEOTIDE SEQUENCE</scope>
    <source>
        <strain evidence="6">Expedition CK06-06</strain>
    </source>
</reference>
<sequence>MDNGIAGFLSALSVEKGSPNNTLDAYRNDLRQFAAFVREQTAKSDGPQPGWEVVDRSLLLNYLVNLGERSYAPATMARKVAAVKSFFNFLVAEGKLEKNPAEGITGPKVGKSLPKAISVADVERLLEQPDKRSTPEGKRDKAMLELLYATGMRVTELVSLDVRDVNLRAGFVRCFGKGSKERIIPIHSKAIRAVKSYLDDVRTRLLGAAGETALFLNRRGQRLTRQGFWLILKGYTKKA</sequence>
<dbReference type="AlphaFoldDB" id="X0SML5"/>
<dbReference type="Pfam" id="PF00589">
    <property type="entry name" value="Phage_integrase"/>
    <property type="match status" value="1"/>
</dbReference>
<accession>X0SML5</accession>
<evidence type="ECO:0008006" key="7">
    <source>
        <dbReference type="Google" id="ProtNLM"/>
    </source>
</evidence>
<keyword evidence="3" id="KW-0233">DNA recombination</keyword>
<dbReference type="PANTHER" id="PTHR30349:SF81">
    <property type="entry name" value="TYROSINE RECOMBINASE XERC"/>
    <property type="match status" value="1"/>
</dbReference>
<dbReference type="Gene3D" id="1.10.443.10">
    <property type="entry name" value="Intergrase catalytic core"/>
    <property type="match status" value="1"/>
</dbReference>
<dbReference type="InterPro" id="IPR004107">
    <property type="entry name" value="Integrase_SAM-like_N"/>
</dbReference>
<dbReference type="InterPro" id="IPR044068">
    <property type="entry name" value="CB"/>
</dbReference>
<dbReference type="PROSITE" id="PS51898">
    <property type="entry name" value="TYR_RECOMBINASE"/>
    <property type="match status" value="1"/>
</dbReference>
<dbReference type="SUPFAM" id="SSF56349">
    <property type="entry name" value="DNA breaking-rejoining enzymes"/>
    <property type="match status" value="1"/>
</dbReference>
<evidence type="ECO:0000259" key="5">
    <source>
        <dbReference type="PROSITE" id="PS51900"/>
    </source>
</evidence>
<dbReference type="GO" id="GO:0015074">
    <property type="term" value="P:DNA integration"/>
    <property type="evidence" value="ECO:0007669"/>
    <property type="project" value="UniProtKB-KW"/>
</dbReference>
<evidence type="ECO:0000256" key="1">
    <source>
        <dbReference type="ARBA" id="ARBA00022908"/>
    </source>
</evidence>
<dbReference type="InterPro" id="IPR010998">
    <property type="entry name" value="Integrase_recombinase_N"/>
</dbReference>
<dbReference type="EMBL" id="BARS01000423">
    <property type="protein sequence ID" value="GAF77107.1"/>
    <property type="molecule type" value="Genomic_DNA"/>
</dbReference>
<protein>
    <recommendedName>
        <fullName evidence="7">Tyrosine recombinase XerD</fullName>
    </recommendedName>
</protein>
<dbReference type="Pfam" id="PF02899">
    <property type="entry name" value="Phage_int_SAM_1"/>
    <property type="match status" value="1"/>
</dbReference>
<dbReference type="InterPro" id="IPR050090">
    <property type="entry name" value="Tyrosine_recombinase_XerCD"/>
</dbReference>
<evidence type="ECO:0000313" key="6">
    <source>
        <dbReference type="EMBL" id="GAF77107.1"/>
    </source>
</evidence>
<evidence type="ECO:0000259" key="4">
    <source>
        <dbReference type="PROSITE" id="PS51898"/>
    </source>
</evidence>
<feature type="non-terminal residue" evidence="6">
    <location>
        <position position="239"/>
    </location>
</feature>
<evidence type="ECO:0000256" key="3">
    <source>
        <dbReference type="ARBA" id="ARBA00023172"/>
    </source>
</evidence>